<protein>
    <submittedName>
        <fullName evidence="1">Uncharacterized protein</fullName>
    </submittedName>
</protein>
<proteinExistence type="predicted"/>
<keyword evidence="2" id="KW-1185">Reference proteome</keyword>
<reference evidence="1 2" key="1">
    <citation type="submission" date="2018-03" db="EMBL/GenBank/DDBJ databases">
        <title>Genome sequence of Clostridium liquoris DSM 100320.</title>
        <authorList>
            <person name="Poehlein A."/>
            <person name="Daniel R."/>
        </authorList>
    </citation>
    <scope>NUCLEOTIDE SEQUENCE [LARGE SCALE GENOMIC DNA]</scope>
    <source>
        <strain evidence="1 2">DSM 100320</strain>
    </source>
</reference>
<dbReference type="AlphaFoldDB" id="A0A2T0B6I0"/>
<dbReference type="EMBL" id="PVXO01000026">
    <property type="protein sequence ID" value="PRR79475.1"/>
    <property type="molecule type" value="Genomic_DNA"/>
</dbReference>
<organism evidence="1 2">
    <name type="scientific">Clostridium liquoris</name>
    <dbReference type="NCBI Taxonomy" id="1289519"/>
    <lineage>
        <taxon>Bacteria</taxon>
        <taxon>Bacillati</taxon>
        <taxon>Bacillota</taxon>
        <taxon>Clostridia</taxon>
        <taxon>Eubacteriales</taxon>
        <taxon>Clostridiaceae</taxon>
        <taxon>Clostridium</taxon>
    </lineage>
</organism>
<name>A0A2T0B6I0_9CLOT</name>
<evidence type="ECO:0000313" key="1">
    <source>
        <dbReference type="EMBL" id="PRR79475.1"/>
    </source>
</evidence>
<dbReference type="Proteomes" id="UP000239706">
    <property type="component" value="Unassembled WGS sequence"/>
</dbReference>
<evidence type="ECO:0000313" key="2">
    <source>
        <dbReference type="Proteomes" id="UP000239706"/>
    </source>
</evidence>
<sequence length="191" mass="22118">MGVARPNILVVLAKLVLGFTNGGNIMNLTINQIRPTNYMNNQLKNNKDKKFILNIDDKKISEEEDKKLYEVYKKSHMAHSAYDFKEYKKNVITFPPTTAPGIVRKAWREKLEKCTTEEERLNMMSFGFHALEVLNKKNGNVPKDINGYLDFMEEMQAYIERYNNCPGVDGKYYEGLRDVANGFITELGKYK</sequence>
<accession>A0A2T0B6I0</accession>
<gene>
    <name evidence="1" type="ORF">CLLI_08100</name>
</gene>
<comment type="caution">
    <text evidence="1">The sequence shown here is derived from an EMBL/GenBank/DDBJ whole genome shotgun (WGS) entry which is preliminary data.</text>
</comment>